<name>E2SD84_9ACTN</name>
<accession>E2SD84</accession>
<evidence type="ECO:0000313" key="1">
    <source>
        <dbReference type="EMBL" id="EFQ82461.1"/>
    </source>
</evidence>
<dbReference type="HOGENOM" id="CLU_2550769_0_0_11"/>
<sequence>MGGFRAGGPVAGFLRGAATVDVDLVLERQSCLLILCSWNSVASSRTAGPVEDVRVSVPDGFYRWRVVAVSGSGSYRFYGQPR</sequence>
<proteinExistence type="predicted"/>
<keyword evidence="2" id="KW-1185">Reference proteome</keyword>
<dbReference type="STRING" id="585531.HMPREF0063_11670"/>
<dbReference type="EMBL" id="ACLF03000006">
    <property type="protein sequence ID" value="EFQ82461.1"/>
    <property type="molecule type" value="Genomic_DNA"/>
</dbReference>
<gene>
    <name evidence="1" type="ORF">HMPREF0063_11670</name>
</gene>
<comment type="caution">
    <text evidence="1">The sequence shown here is derived from an EMBL/GenBank/DDBJ whole genome shotgun (WGS) entry which is preliminary data.</text>
</comment>
<evidence type="ECO:0000313" key="2">
    <source>
        <dbReference type="Proteomes" id="UP000003111"/>
    </source>
</evidence>
<reference evidence="1" key="1">
    <citation type="submission" date="2010-08" db="EMBL/GenBank/DDBJ databases">
        <authorList>
            <person name="Muzny D."/>
            <person name="Qin X."/>
            <person name="Buhay C."/>
            <person name="Dugan-Rocha S."/>
            <person name="Ding Y."/>
            <person name="Chen G."/>
            <person name="Hawes A."/>
            <person name="Holder M."/>
            <person name="Jhangiani S."/>
            <person name="Johnson A."/>
            <person name="Khan Z."/>
            <person name="Li Z."/>
            <person name="Liu W."/>
            <person name="Liu X."/>
            <person name="Perez L."/>
            <person name="Shen H."/>
            <person name="Wang Q."/>
            <person name="Watt J."/>
            <person name="Xi L."/>
            <person name="Xin Y."/>
            <person name="Zhou J."/>
            <person name="Deng J."/>
            <person name="Jiang H."/>
            <person name="Liu Y."/>
            <person name="Qu J."/>
            <person name="Song X.-Z."/>
            <person name="Zhang L."/>
            <person name="Villasana D."/>
            <person name="Johnson A."/>
            <person name="Liu J."/>
            <person name="Liyanage D."/>
            <person name="Lorensuhewa L."/>
            <person name="Robinson T."/>
            <person name="Song A."/>
            <person name="Song B.-B."/>
            <person name="Dinh H."/>
            <person name="Thornton R."/>
            <person name="Coyle M."/>
            <person name="Francisco L."/>
            <person name="Jackson L."/>
            <person name="Javaid M."/>
            <person name="Korchina V."/>
            <person name="Kovar C."/>
            <person name="Mata R."/>
            <person name="Mathew T."/>
            <person name="Ngo R."/>
            <person name="Nguyen L."/>
            <person name="Nguyen N."/>
            <person name="Okwuonu G."/>
            <person name="Ongeri F."/>
            <person name="Pham C."/>
            <person name="Simmons D."/>
            <person name="Wilczek-Boney K."/>
            <person name="Hale W."/>
            <person name="Jakkamsetti A."/>
            <person name="Pham P."/>
            <person name="Ruth R."/>
            <person name="San Lucas F."/>
            <person name="Warren J."/>
            <person name="Zhang J."/>
            <person name="Zhao Z."/>
            <person name="Zhou C."/>
            <person name="Zhu D."/>
            <person name="Lee S."/>
            <person name="Bess C."/>
            <person name="Blankenburg K."/>
            <person name="Forbes L."/>
            <person name="Fu Q."/>
            <person name="Gubbala S."/>
            <person name="Hirani K."/>
            <person name="Jayaseelan J.C."/>
            <person name="Lara F."/>
            <person name="Munidasa M."/>
            <person name="Palculict T."/>
            <person name="Patil S."/>
            <person name="Pu L.-L."/>
            <person name="Saada N."/>
            <person name="Tang L."/>
            <person name="Weissenberger G."/>
            <person name="Zhu Y."/>
            <person name="Hemphill L."/>
            <person name="Shang Y."/>
            <person name="Youmans B."/>
            <person name="Ayvaz T."/>
            <person name="Ross M."/>
            <person name="Santibanez J."/>
            <person name="Aqrawi P."/>
            <person name="Gross S."/>
            <person name="Joshi V."/>
            <person name="Fowler G."/>
            <person name="Nazareth L."/>
            <person name="Reid J."/>
            <person name="Worley K."/>
            <person name="Petrosino J."/>
            <person name="Highlander S."/>
            <person name="Gibbs R."/>
        </authorList>
    </citation>
    <scope>NUCLEOTIDE SEQUENCE [LARGE SCALE GENOMIC DNA]</scope>
    <source>
        <strain evidence="1">DSM 15272</strain>
    </source>
</reference>
<organism evidence="1 2">
    <name type="scientific">Aeromicrobium marinum DSM 15272</name>
    <dbReference type="NCBI Taxonomy" id="585531"/>
    <lineage>
        <taxon>Bacteria</taxon>
        <taxon>Bacillati</taxon>
        <taxon>Actinomycetota</taxon>
        <taxon>Actinomycetes</taxon>
        <taxon>Propionibacteriales</taxon>
        <taxon>Nocardioidaceae</taxon>
        <taxon>Aeromicrobium</taxon>
    </lineage>
</organism>
<dbReference type="AlphaFoldDB" id="E2SD84"/>
<protein>
    <submittedName>
        <fullName evidence="1">Uncharacterized protein</fullName>
    </submittedName>
</protein>
<dbReference type="Proteomes" id="UP000003111">
    <property type="component" value="Unassembled WGS sequence"/>
</dbReference>